<dbReference type="Gene3D" id="3.90.70.10">
    <property type="entry name" value="Cysteine proteinases"/>
    <property type="match status" value="1"/>
</dbReference>
<dbReference type="Pfam" id="PF00443">
    <property type="entry name" value="UCH"/>
    <property type="match status" value="1"/>
</dbReference>
<name>A0A0J8BEN0_BETVV</name>
<dbReference type="GO" id="GO:0005634">
    <property type="term" value="C:nucleus"/>
    <property type="evidence" value="ECO:0007669"/>
    <property type="project" value="TreeGrafter"/>
</dbReference>
<dbReference type="InterPro" id="IPR050164">
    <property type="entry name" value="Peptidase_C19"/>
</dbReference>
<dbReference type="InterPro" id="IPR018200">
    <property type="entry name" value="USP_CS"/>
</dbReference>
<dbReference type="CDD" id="cd02661">
    <property type="entry name" value="Peptidase_C19E"/>
    <property type="match status" value="1"/>
</dbReference>
<dbReference type="FunFam" id="3.90.70.10:FF:000026">
    <property type="entry name" value="Ubiquitin carboxyl-terminal hydrolase 15"/>
    <property type="match status" value="1"/>
</dbReference>
<dbReference type="Gene3D" id="6.10.140.2220">
    <property type="match status" value="1"/>
</dbReference>
<dbReference type="PROSITE" id="PS00028">
    <property type="entry name" value="ZINC_FINGER_C2H2_1"/>
    <property type="match status" value="1"/>
</dbReference>
<reference evidence="10 11" key="1">
    <citation type="journal article" date="2014" name="Nature">
        <title>The genome of the recently domesticated crop plant sugar beet (Beta vulgaris).</title>
        <authorList>
            <person name="Dohm J.C."/>
            <person name="Minoche A.E."/>
            <person name="Holtgrawe D."/>
            <person name="Capella-Gutierrez S."/>
            <person name="Zakrzewski F."/>
            <person name="Tafer H."/>
            <person name="Rupp O."/>
            <person name="Sorensen T.R."/>
            <person name="Stracke R."/>
            <person name="Reinhardt R."/>
            <person name="Goesmann A."/>
            <person name="Kraft T."/>
            <person name="Schulz B."/>
            <person name="Stadler P.F."/>
            <person name="Schmidt T."/>
            <person name="Gabaldon T."/>
            <person name="Lehrach H."/>
            <person name="Weisshaar B."/>
            <person name="Himmelbauer H."/>
        </authorList>
    </citation>
    <scope>NUCLEOTIDE SEQUENCE [LARGE SCALE GENOMIC DNA]</scope>
    <source>
        <tissue evidence="10">Taproot</tissue>
    </source>
</reference>
<evidence type="ECO:0000256" key="7">
    <source>
        <dbReference type="SAM" id="Phobius"/>
    </source>
</evidence>
<dbReference type="PROSITE" id="PS00972">
    <property type="entry name" value="USP_1"/>
    <property type="match status" value="1"/>
</dbReference>
<dbReference type="GO" id="GO:0008270">
    <property type="term" value="F:zinc ion binding"/>
    <property type="evidence" value="ECO:0007669"/>
    <property type="project" value="UniProtKB-KW"/>
</dbReference>
<keyword evidence="7" id="KW-0812">Transmembrane</keyword>
<dbReference type="SUPFAM" id="SSF54001">
    <property type="entry name" value="Cysteine proteinases"/>
    <property type="match status" value="1"/>
</dbReference>
<evidence type="ECO:0000313" key="11">
    <source>
        <dbReference type="Proteomes" id="UP000035740"/>
    </source>
</evidence>
<dbReference type="GO" id="GO:0016579">
    <property type="term" value="P:protein deubiquitination"/>
    <property type="evidence" value="ECO:0007669"/>
    <property type="project" value="InterPro"/>
</dbReference>
<dbReference type="Gramene" id="KMS99391">
    <property type="protein sequence ID" value="KMS99391"/>
    <property type="gene ID" value="BVRB_2g045140"/>
</dbReference>
<dbReference type="InterPro" id="IPR038765">
    <property type="entry name" value="Papain-like_cys_pep_sf"/>
</dbReference>
<evidence type="ECO:0000256" key="6">
    <source>
        <dbReference type="SAM" id="MobiDB-lite"/>
    </source>
</evidence>
<evidence type="ECO:0000256" key="1">
    <source>
        <dbReference type="ARBA" id="ARBA00009085"/>
    </source>
</evidence>
<dbReference type="EMBL" id="KQ090219">
    <property type="protein sequence ID" value="KMS99391.1"/>
    <property type="molecule type" value="Genomic_DNA"/>
</dbReference>
<dbReference type="InterPro" id="IPR013087">
    <property type="entry name" value="Znf_C2H2_type"/>
</dbReference>
<evidence type="ECO:0000256" key="2">
    <source>
        <dbReference type="ARBA" id="ARBA00022723"/>
    </source>
</evidence>
<proteinExistence type="inferred from homology"/>
<evidence type="ECO:0000256" key="3">
    <source>
        <dbReference type="ARBA" id="ARBA00022771"/>
    </source>
</evidence>
<dbReference type="Proteomes" id="UP000035740">
    <property type="component" value="Unassembled WGS sequence"/>
</dbReference>
<dbReference type="PROSITE" id="PS50865">
    <property type="entry name" value="ZF_MYND_2"/>
    <property type="match status" value="1"/>
</dbReference>
<keyword evidence="7" id="KW-1133">Transmembrane helix</keyword>
<dbReference type="InterPro" id="IPR028889">
    <property type="entry name" value="USP"/>
</dbReference>
<evidence type="ECO:0000313" key="10">
    <source>
        <dbReference type="EMBL" id="KMS99391.1"/>
    </source>
</evidence>
<evidence type="ECO:0000256" key="4">
    <source>
        <dbReference type="ARBA" id="ARBA00022833"/>
    </source>
</evidence>
<keyword evidence="7" id="KW-0472">Membrane</keyword>
<dbReference type="PROSITE" id="PS50235">
    <property type="entry name" value="USP_3"/>
    <property type="match status" value="1"/>
</dbReference>
<feature type="compositionally biased region" description="Acidic residues" evidence="6">
    <location>
        <begin position="709"/>
        <end position="726"/>
    </location>
</feature>
<feature type="region of interest" description="Disordered" evidence="6">
    <location>
        <begin position="708"/>
        <end position="727"/>
    </location>
</feature>
<dbReference type="InterPro" id="IPR002893">
    <property type="entry name" value="Znf_MYND"/>
</dbReference>
<dbReference type="GO" id="GO:0005829">
    <property type="term" value="C:cytosol"/>
    <property type="evidence" value="ECO:0007669"/>
    <property type="project" value="TreeGrafter"/>
</dbReference>
<feature type="domain" description="USP" evidence="8">
    <location>
        <begin position="176"/>
        <end position="482"/>
    </location>
</feature>
<keyword evidence="4" id="KW-0862">Zinc</keyword>
<keyword evidence="2" id="KW-0479">Metal-binding</keyword>
<dbReference type="Pfam" id="PF01753">
    <property type="entry name" value="zf-MYND"/>
    <property type="match status" value="1"/>
</dbReference>
<dbReference type="PANTHER" id="PTHR24006">
    <property type="entry name" value="UBIQUITIN CARBOXYL-TERMINAL HYDROLASE"/>
    <property type="match status" value="1"/>
</dbReference>
<dbReference type="InterPro" id="IPR001394">
    <property type="entry name" value="Peptidase_C19_UCH"/>
</dbReference>
<keyword evidence="3 5" id="KW-0863">Zinc-finger</keyword>
<dbReference type="GO" id="GO:0004843">
    <property type="term" value="F:cysteine-type deubiquitinase activity"/>
    <property type="evidence" value="ECO:0007669"/>
    <property type="project" value="InterPro"/>
</dbReference>
<dbReference type="OMA" id="HKMRCKE"/>
<evidence type="ECO:0000259" key="8">
    <source>
        <dbReference type="PROSITE" id="PS50235"/>
    </source>
</evidence>
<feature type="transmembrane region" description="Helical" evidence="7">
    <location>
        <begin position="22"/>
        <end position="41"/>
    </location>
</feature>
<dbReference type="PANTHER" id="PTHR24006:SF677">
    <property type="entry name" value="UBIQUITIN CARBOXYL-TERMINAL HYDROLASE 19"/>
    <property type="match status" value="1"/>
</dbReference>
<evidence type="ECO:0008006" key="12">
    <source>
        <dbReference type="Google" id="ProtNLM"/>
    </source>
</evidence>
<accession>A0A0J8BEN0</accession>
<dbReference type="eggNOG" id="KOG1865">
    <property type="taxonomic scope" value="Eukaryota"/>
</dbReference>
<dbReference type="SUPFAM" id="SSF144232">
    <property type="entry name" value="HIT/MYND zinc finger-like"/>
    <property type="match status" value="1"/>
</dbReference>
<keyword evidence="11" id="KW-1185">Reference proteome</keyword>
<comment type="similarity">
    <text evidence="1">Belongs to the peptidase C19 family.</text>
</comment>
<feature type="domain" description="MYND-type" evidence="9">
    <location>
        <begin position="77"/>
        <end position="114"/>
    </location>
</feature>
<gene>
    <name evidence="10" type="ORF">BVRB_2g045140</name>
</gene>
<dbReference type="AlphaFoldDB" id="A0A0J8BEN0"/>
<evidence type="ECO:0000259" key="9">
    <source>
        <dbReference type="PROSITE" id="PS50865"/>
    </source>
</evidence>
<dbReference type="PROSITE" id="PS01360">
    <property type="entry name" value="ZF_MYND_1"/>
    <property type="match status" value="1"/>
</dbReference>
<sequence>MHVSSITSTLCLDPNPNSNWNWALQFLITAFILSLGFLYLLRSTASKYFVVDTNFSSSSTTSYSISSSMAVAAAEPCAVCSQPATKHCAGCKAIKYCSHACQSRHWRSEHRIKCKELQSSSKRKSIQETGGKRHMSIALVPSSGPDKIERVADKVLFPYDEFVKLYNWEKSIFPPCGLLNCGNSCYANVVLQCLAHTRPLLAYLLEKGHRRDCRRNGWCFLCELEMHLARASKSQQSFSPINILSRLPSIGGNLGYGKQEDAHEFMRFAIDTMQSVFLDEHGGEKNIDPKSQETTLIQHIFGGQLRSQVICTKCDQVSNQYENMMDLTVEMQGDATSLEECLDQFTAKEWLHGENMYKCDGCNDYVKAWKRLTIHQAPHVLTIALKRFQSGRFGKINKKITFPDDLDLNPYMSEERDGMDKYKLYAVVVHVDMLNASFFGHYICYTKGFEGDWYRIDDCKVTRAELDEVLSQGAYMLLYRRICVRPKCLKTFEPATSQLHEGEKLLTEIEHSSSIPREETSISLEMCNSVSTSASEHLSGVHHEPINRDMEDSRSVLGPPVSVEVLGNGNGPCNRLKAVSFQRVFSSTSSSAESPREVPDILKSSAMGINGCNDTSREGSATTLVSNREATDIYAIRLLGPTRKLEEHKAEDECPIIGITGNAPSVIDQTAPFEMSSLGNDSVAGFSHSSDKESVAWFSNQRSFKWADVEDSESSDDMEGDSVELNEPDKCLNGVIHDVVIDESPTNICLEKPPEKPPQVHG</sequence>
<organism evidence="10 11">
    <name type="scientific">Beta vulgaris subsp. vulgaris</name>
    <name type="common">Beet</name>
    <dbReference type="NCBI Taxonomy" id="3555"/>
    <lineage>
        <taxon>Eukaryota</taxon>
        <taxon>Viridiplantae</taxon>
        <taxon>Streptophyta</taxon>
        <taxon>Embryophyta</taxon>
        <taxon>Tracheophyta</taxon>
        <taxon>Spermatophyta</taxon>
        <taxon>Magnoliopsida</taxon>
        <taxon>eudicotyledons</taxon>
        <taxon>Gunneridae</taxon>
        <taxon>Pentapetalae</taxon>
        <taxon>Caryophyllales</taxon>
        <taxon>Chenopodiaceae</taxon>
        <taxon>Betoideae</taxon>
        <taxon>Beta</taxon>
    </lineage>
</organism>
<protein>
    <recommendedName>
        <fullName evidence="12">Ubiquitinyl hydrolase 1</fullName>
    </recommendedName>
</protein>
<dbReference type="OrthoDB" id="420187at2759"/>
<evidence type="ECO:0000256" key="5">
    <source>
        <dbReference type="PROSITE-ProRule" id="PRU00134"/>
    </source>
</evidence>